<dbReference type="Gene3D" id="3.40.50.12780">
    <property type="entry name" value="N-terminal domain of ligase-like"/>
    <property type="match status" value="1"/>
</dbReference>
<dbReference type="InterPro" id="IPR025110">
    <property type="entry name" value="AMP-bd_C"/>
</dbReference>
<evidence type="ECO:0000259" key="2">
    <source>
        <dbReference type="Pfam" id="PF13193"/>
    </source>
</evidence>
<dbReference type="InterPro" id="IPR017529">
    <property type="entry name" value="AcylCoA_ligase_PEP_1"/>
</dbReference>
<dbReference type="Gene3D" id="3.30.300.30">
    <property type="match status" value="1"/>
</dbReference>
<feature type="domain" description="AMP-binding enzyme C-terminal" evidence="2">
    <location>
        <begin position="431"/>
        <end position="504"/>
    </location>
</feature>
<dbReference type="Proteomes" id="UP000061569">
    <property type="component" value="Chromosome"/>
</dbReference>
<proteinExistence type="predicted"/>
<dbReference type="STRING" id="69.GLE_2522"/>
<evidence type="ECO:0000313" key="4">
    <source>
        <dbReference type="Proteomes" id="UP000061569"/>
    </source>
</evidence>
<accession>A0A0S2DHU1</accession>
<dbReference type="PATRIC" id="fig|69.6.peg.2484"/>
<dbReference type="InterPro" id="IPR020845">
    <property type="entry name" value="AMP-binding_CS"/>
</dbReference>
<protein>
    <submittedName>
        <fullName evidence="3">Acyl-CoA ligase</fullName>
    </submittedName>
</protein>
<dbReference type="PROSITE" id="PS00455">
    <property type="entry name" value="AMP_BINDING"/>
    <property type="match status" value="1"/>
</dbReference>
<dbReference type="InterPro" id="IPR050237">
    <property type="entry name" value="ATP-dep_AMP-bd_enzyme"/>
</dbReference>
<gene>
    <name evidence="3" type="ORF">GLE_2522</name>
</gene>
<feature type="domain" description="AMP-dependent synthetase/ligase" evidence="1">
    <location>
        <begin position="8"/>
        <end position="369"/>
    </location>
</feature>
<name>A0A0S2DHU1_LYSEN</name>
<keyword evidence="3" id="KW-0436">Ligase</keyword>
<dbReference type="NCBIfam" id="TIGR03098">
    <property type="entry name" value="ligase_PEP_1"/>
    <property type="match status" value="1"/>
</dbReference>
<dbReference type="AlphaFoldDB" id="A0A0S2DHU1"/>
<dbReference type="EMBL" id="CP013140">
    <property type="protein sequence ID" value="ALN57871.1"/>
    <property type="molecule type" value="Genomic_DNA"/>
</dbReference>
<evidence type="ECO:0000259" key="1">
    <source>
        <dbReference type="Pfam" id="PF00501"/>
    </source>
</evidence>
<dbReference type="PANTHER" id="PTHR43767:SF1">
    <property type="entry name" value="NONRIBOSOMAL PEPTIDE SYNTHASE PES1 (EUROFUNG)-RELATED"/>
    <property type="match status" value="1"/>
</dbReference>
<dbReference type="InterPro" id="IPR045851">
    <property type="entry name" value="AMP-bd_C_sf"/>
</dbReference>
<evidence type="ECO:0000313" key="3">
    <source>
        <dbReference type="EMBL" id="ALN57871.1"/>
    </source>
</evidence>
<dbReference type="InterPro" id="IPR042099">
    <property type="entry name" value="ANL_N_sf"/>
</dbReference>
<dbReference type="InterPro" id="IPR000873">
    <property type="entry name" value="AMP-dep_synth/lig_dom"/>
</dbReference>
<reference evidence="3 4" key="1">
    <citation type="submission" date="2015-11" db="EMBL/GenBank/DDBJ databases">
        <title>Genome sequences of Lysobacter enzymogenes strain C3 and Lysobacter antibioticus ATCC 29479.</title>
        <authorList>
            <person name="Kobayashi D.Y."/>
        </authorList>
    </citation>
    <scope>NUCLEOTIDE SEQUENCE [LARGE SCALE GENOMIC DNA]</scope>
    <source>
        <strain evidence="3 4">C3</strain>
    </source>
</reference>
<dbReference type="PANTHER" id="PTHR43767">
    <property type="entry name" value="LONG-CHAIN-FATTY-ACID--COA LIGASE"/>
    <property type="match status" value="1"/>
</dbReference>
<dbReference type="Pfam" id="PF00501">
    <property type="entry name" value="AMP-binding"/>
    <property type="match status" value="1"/>
</dbReference>
<sequence length="529" mass="56694">MITLLDALRRQARDVPDAIALEHDGETCSYARLARDVDALAAGLRGHGFQAGERIALYHDKSIRMVAMLLAILRAGCIAVPVNPKLKPAQVRHVLRDSDASALVATGLRAAELGRHKALGRARTLLTDSRPAAPAASAAPALYWEDCLAADAAPPPAQPIDADVALLIYTSGSTGLPKGVVLSHRNLVAGAQSVVAYLGIDRDEVILGLLPLSFDAGFSQLSTALVAGARLVLHNYASARFVPALCAASRVSLITAIPPLWAQLAAAPWGEQARTVRTIANTGGHMPASLLRDLRAVFAQARPFLMYGLTEAFRSTYLDPAQIDRRPDSIGKAIPNAEILVLRPDGSRCDPGEHGELVHRGALVALGYWNDRAKTRERFRPLPRSLRRGVLPEYAVWSGDIVRADEDGFLYFVGRRDELMKISGYRVSPTEIEKALMRFGGIREAVVFGVDDEALGTAPVALLVPQDPTFDLAAALAHCKRELAGYMVPRLAVCAALAHSANGKIDRGGSRELYLRMQAQAADAAPVPA</sequence>
<organism evidence="3 4">
    <name type="scientific">Lysobacter enzymogenes</name>
    <dbReference type="NCBI Taxonomy" id="69"/>
    <lineage>
        <taxon>Bacteria</taxon>
        <taxon>Pseudomonadati</taxon>
        <taxon>Pseudomonadota</taxon>
        <taxon>Gammaproteobacteria</taxon>
        <taxon>Lysobacterales</taxon>
        <taxon>Lysobacteraceae</taxon>
        <taxon>Lysobacter</taxon>
    </lineage>
</organism>
<dbReference type="Pfam" id="PF13193">
    <property type="entry name" value="AMP-binding_C"/>
    <property type="match status" value="1"/>
</dbReference>
<dbReference type="SUPFAM" id="SSF56801">
    <property type="entry name" value="Acetyl-CoA synthetase-like"/>
    <property type="match status" value="1"/>
</dbReference>
<dbReference type="KEGG" id="lez:GLE_2522"/>
<dbReference type="GO" id="GO:0016878">
    <property type="term" value="F:acid-thiol ligase activity"/>
    <property type="evidence" value="ECO:0007669"/>
    <property type="project" value="UniProtKB-ARBA"/>
</dbReference>
<dbReference type="OrthoDB" id="9803968at2"/>